<dbReference type="RefSeq" id="WP_231725526.1">
    <property type="nucleotide sequence ID" value="NZ_JAQCUP010000003.1"/>
</dbReference>
<keyword evidence="1" id="KW-0808">Transferase</keyword>
<reference evidence="3 4" key="1">
    <citation type="submission" date="2016-01" db="EMBL/GenBank/DDBJ databases">
        <authorList>
            <person name="Oliw E.H."/>
        </authorList>
    </citation>
    <scope>NUCLEOTIDE SEQUENCE [LARGE SCALE GENOMIC DNA]</scope>
    <source>
        <strain evidence="3 4">CMW7756B</strain>
    </source>
</reference>
<accession>A0A133S495</accession>
<gene>
    <name evidence="3" type="ORF">HMPREF3233_01222</name>
</gene>
<evidence type="ECO:0000256" key="2">
    <source>
        <dbReference type="ARBA" id="ARBA00023315"/>
    </source>
</evidence>
<comment type="caution">
    <text evidence="3">The sequence shown here is derived from an EMBL/GenBank/DDBJ whole genome shotgun (WGS) entry which is preliminary data.</text>
</comment>
<dbReference type="PANTHER" id="PTHR36449:SF1">
    <property type="entry name" value="ACETYLTRANSFERASE"/>
    <property type="match status" value="1"/>
</dbReference>
<evidence type="ECO:0008006" key="5">
    <source>
        <dbReference type="Google" id="ProtNLM"/>
    </source>
</evidence>
<evidence type="ECO:0000313" key="4">
    <source>
        <dbReference type="Proteomes" id="UP000070226"/>
    </source>
</evidence>
<sequence>MRYMTVSIRDYLDDENLLYGIFDTFSCPKNKDIEDFLKEKSIDFEKKHFSRTYLVIDEHQNLAGYFTLALKAMNLDKRVSNRLRKLVSGYSNKPDSAIYLIGQLGKNYANPNVKQFSGDSLINIAVDYINEAQNIVGGRAVLVECENHKILTDFYEHCGFQQLSKQSSDALLTYVISLDKLH</sequence>
<evidence type="ECO:0000256" key="1">
    <source>
        <dbReference type="ARBA" id="ARBA00022679"/>
    </source>
</evidence>
<name>A0A133S495_9FIRM</name>
<proteinExistence type="predicted"/>
<dbReference type="Proteomes" id="UP000070226">
    <property type="component" value="Unassembled WGS sequence"/>
</dbReference>
<evidence type="ECO:0000313" key="3">
    <source>
        <dbReference type="EMBL" id="KXA63836.1"/>
    </source>
</evidence>
<organism evidence="3">
    <name type="scientific">Veillonella atypica</name>
    <dbReference type="NCBI Taxonomy" id="39777"/>
    <lineage>
        <taxon>Bacteria</taxon>
        <taxon>Bacillati</taxon>
        <taxon>Bacillota</taxon>
        <taxon>Negativicutes</taxon>
        <taxon>Veillonellales</taxon>
        <taxon>Veillonellaceae</taxon>
        <taxon>Veillonella</taxon>
    </lineage>
</organism>
<dbReference type="EMBL" id="LRQT01000048">
    <property type="protein sequence ID" value="KXA63836.1"/>
    <property type="molecule type" value="Genomic_DNA"/>
</dbReference>
<dbReference type="PANTHER" id="PTHR36449">
    <property type="entry name" value="ACETYLTRANSFERASE-RELATED"/>
    <property type="match status" value="1"/>
</dbReference>
<keyword evidence="2" id="KW-0012">Acyltransferase</keyword>
<dbReference type="PATRIC" id="fig|39777.7.peg.1188"/>
<dbReference type="AlphaFoldDB" id="A0A133S495"/>
<protein>
    <recommendedName>
        <fullName evidence="5">GNAT family acetyltransferase</fullName>
    </recommendedName>
</protein>
<dbReference type="Gene3D" id="3.40.630.30">
    <property type="match status" value="1"/>
</dbReference>
<dbReference type="GO" id="GO:0016746">
    <property type="term" value="F:acyltransferase activity"/>
    <property type="evidence" value="ECO:0007669"/>
    <property type="project" value="UniProtKB-KW"/>
</dbReference>